<dbReference type="PANTHER" id="PTHR11647">
    <property type="entry name" value="HYDRANTOINASE/DIHYDROPYRIMIDINASE FAMILY MEMBER"/>
    <property type="match status" value="1"/>
</dbReference>
<dbReference type="InterPro" id="IPR011059">
    <property type="entry name" value="Metal-dep_hydrolase_composite"/>
</dbReference>
<dbReference type="Pfam" id="PF07969">
    <property type="entry name" value="Amidohydro_3"/>
    <property type="match status" value="1"/>
</dbReference>
<name>A0AAN0KFR5_9ACTN</name>
<dbReference type="SUPFAM" id="SSF51556">
    <property type="entry name" value="Metallo-dependent hydrolases"/>
    <property type="match status" value="1"/>
</dbReference>
<feature type="domain" description="Amidohydrolase 3" evidence="1">
    <location>
        <begin position="49"/>
        <end position="505"/>
    </location>
</feature>
<gene>
    <name evidence="2" type="ORF">brsh051_13290</name>
</gene>
<dbReference type="SUPFAM" id="SSF51338">
    <property type="entry name" value="Composite domain of metallo-dependent hydrolases"/>
    <property type="match status" value="1"/>
</dbReference>
<dbReference type="EMBL" id="AP028056">
    <property type="protein sequence ID" value="BEH02048.1"/>
    <property type="molecule type" value="Genomic_DNA"/>
</dbReference>
<evidence type="ECO:0000313" key="3">
    <source>
        <dbReference type="Proteomes" id="UP001431656"/>
    </source>
</evidence>
<dbReference type="Proteomes" id="UP001431656">
    <property type="component" value="Chromosome"/>
</dbReference>
<reference evidence="2" key="1">
    <citation type="journal article" date="2024" name="Int. J. Syst. Evol. Microbiol.">
        <title>Brooklawnia propionicigenes sp. nov., a facultatively anaerobic, propionate-producing bacterium isolated from a methanogenic reactor treating waste from cattle farms.</title>
        <authorList>
            <person name="Akita Y."/>
            <person name="Ueki A."/>
            <person name="Tonouchi A."/>
            <person name="Sugawara Y."/>
            <person name="Honma S."/>
            <person name="Kaku N."/>
            <person name="Ueki K."/>
        </authorList>
    </citation>
    <scope>NUCLEOTIDE SEQUENCE</scope>
    <source>
        <strain evidence="2">SH051</strain>
    </source>
</reference>
<dbReference type="InterPro" id="IPR013108">
    <property type="entry name" value="Amidohydro_3"/>
</dbReference>
<dbReference type="Gene3D" id="3.20.20.140">
    <property type="entry name" value="Metal-dependent hydrolases"/>
    <property type="match status" value="2"/>
</dbReference>
<proteinExistence type="predicted"/>
<sequence length="528" mass="55883">MAADLVIRGADVHTPSGFIPADVVVIDGRVDGLVSRGATVADAETVYGDGCWLTPGFIDLHAHSALRSFDEPQMAAKVSQGFTTQLICPDGLGPAPVDDAHVAARRDYLAGLEPSSLVAWSWRSFDQYLSVLDASAPATDLISCVPHSAIRQVVMGDGDRDATGEELRQMQALTDASLAAGGAAVSFGMIYAPGMYGRGRELRALASVAAKYGVPLVPHVRNEAGESLAAMSEFIDACRETGARLHISHLKLIGNEDLLDQLLGLLEAAATQIDLTVDQYPYGAGSTLLTALLPPWAMAGGPEAALARVRDRAARRELAADMRHGLPGWENLYGSCGAENVTITQATGLDEVVGHTVAEAAEMLKCEPADAVVEICARTSLDAAMIDHYSTERVVHEIYRRSGSLLCSDGVFNPSPHPRLYGSTGRFLGRFAIRGGLASATDAIERMSGRSAALLGLTDRGHIAPGQRADLVLLNPHEFIDTATFTNPCSYTAGVYGVWVAGQQVWTGQSSTAARPGRVIRIGKENLA</sequence>
<evidence type="ECO:0000259" key="1">
    <source>
        <dbReference type="Pfam" id="PF07969"/>
    </source>
</evidence>
<organism evidence="2 3">
    <name type="scientific">Brooklawnia propionicigenes</name>
    <dbReference type="NCBI Taxonomy" id="3041175"/>
    <lineage>
        <taxon>Bacteria</taxon>
        <taxon>Bacillati</taxon>
        <taxon>Actinomycetota</taxon>
        <taxon>Actinomycetes</taxon>
        <taxon>Propionibacteriales</taxon>
        <taxon>Propionibacteriaceae</taxon>
        <taxon>Brooklawnia</taxon>
    </lineage>
</organism>
<keyword evidence="3" id="KW-1185">Reference proteome</keyword>
<dbReference type="PANTHER" id="PTHR11647:SF1">
    <property type="entry name" value="COLLAPSIN RESPONSE MEDIATOR PROTEIN"/>
    <property type="match status" value="1"/>
</dbReference>
<dbReference type="InterPro" id="IPR032466">
    <property type="entry name" value="Metal_Hydrolase"/>
</dbReference>
<evidence type="ECO:0000313" key="2">
    <source>
        <dbReference type="EMBL" id="BEH02048.1"/>
    </source>
</evidence>
<protein>
    <submittedName>
        <fullName evidence="2">D-aminoacylase</fullName>
    </submittedName>
</protein>
<dbReference type="RefSeq" id="WP_286268355.1">
    <property type="nucleotide sequence ID" value="NZ_AP028056.1"/>
</dbReference>
<dbReference type="KEGG" id="broo:brsh051_13290"/>
<dbReference type="InterPro" id="IPR050378">
    <property type="entry name" value="Metallo-dep_Hydrolases_sf"/>
</dbReference>
<dbReference type="AlphaFoldDB" id="A0AAN0KFR5"/>
<accession>A0AAN0KFR5</accession>
<dbReference type="GO" id="GO:0016810">
    <property type="term" value="F:hydrolase activity, acting on carbon-nitrogen (but not peptide) bonds"/>
    <property type="evidence" value="ECO:0007669"/>
    <property type="project" value="InterPro"/>
</dbReference>